<dbReference type="GO" id="GO:0005634">
    <property type="term" value="C:nucleus"/>
    <property type="evidence" value="ECO:0007669"/>
    <property type="project" value="UniProtKB-SubCell"/>
</dbReference>
<protein>
    <submittedName>
        <fullName evidence="8">CHD9</fullName>
    </submittedName>
</protein>
<comment type="similarity">
    <text evidence="2">Belongs to the SNF2/RAD54 helicase family.</text>
</comment>
<dbReference type="PANTHER" id="PTHR46850:SF1">
    <property type="entry name" value="CHROMODOMAIN-HELICASE-DNA-BINDING PROTEIN 9"/>
    <property type="match status" value="1"/>
</dbReference>
<feature type="compositionally biased region" description="Low complexity" evidence="6">
    <location>
        <begin position="485"/>
        <end position="496"/>
    </location>
</feature>
<keyword evidence="4" id="KW-0804">Transcription</keyword>
<dbReference type="SUPFAM" id="SSF160481">
    <property type="entry name" value="BRK domain-like"/>
    <property type="match status" value="2"/>
</dbReference>
<dbReference type="PANTHER" id="PTHR46850">
    <property type="entry name" value="CHROMODOMAIN-HELICASE-DNA-BINDING PROTEIN 9"/>
    <property type="match status" value="1"/>
</dbReference>
<dbReference type="InterPro" id="IPR037259">
    <property type="entry name" value="BRK_sf"/>
</dbReference>
<keyword evidence="9" id="KW-1185">Reference proteome</keyword>
<proteinExistence type="inferred from homology"/>
<name>A0A212DDY3_CEREH</name>
<dbReference type="OrthoDB" id="5857104at2759"/>
<evidence type="ECO:0000256" key="2">
    <source>
        <dbReference type="ARBA" id="ARBA00007025"/>
    </source>
</evidence>
<feature type="domain" description="BRK" evidence="7">
    <location>
        <begin position="238"/>
        <end position="287"/>
    </location>
</feature>
<dbReference type="Pfam" id="PF07533">
    <property type="entry name" value="BRK"/>
    <property type="match status" value="2"/>
</dbReference>
<keyword evidence="3" id="KW-0805">Transcription regulation</keyword>
<evidence type="ECO:0000259" key="7">
    <source>
        <dbReference type="SMART" id="SM00592"/>
    </source>
</evidence>
<reference evidence="8 9" key="1">
    <citation type="journal article" date="2018" name="Mol. Genet. Genomics">
        <title>The red deer Cervus elaphus genome CerEla1.0: sequencing, annotating, genes, and chromosomes.</title>
        <authorList>
            <person name="Bana N.A."/>
            <person name="Nyiri A."/>
            <person name="Nagy J."/>
            <person name="Frank K."/>
            <person name="Nagy T."/>
            <person name="Steger V."/>
            <person name="Schiller M."/>
            <person name="Lakatos P."/>
            <person name="Sugar L."/>
            <person name="Horn P."/>
            <person name="Barta E."/>
            <person name="Orosz L."/>
        </authorList>
    </citation>
    <scope>NUCLEOTIDE SEQUENCE [LARGE SCALE GENOMIC DNA]</scope>
    <source>
        <strain evidence="8">Hungarian</strain>
    </source>
</reference>
<evidence type="ECO:0000256" key="5">
    <source>
        <dbReference type="ARBA" id="ARBA00023242"/>
    </source>
</evidence>
<feature type="region of interest" description="Disordered" evidence="6">
    <location>
        <begin position="1"/>
        <end position="25"/>
    </location>
</feature>
<evidence type="ECO:0000313" key="8">
    <source>
        <dbReference type="EMBL" id="OWK16392.1"/>
    </source>
</evidence>
<feature type="region of interest" description="Disordered" evidence="6">
    <location>
        <begin position="431"/>
        <end position="505"/>
    </location>
</feature>
<evidence type="ECO:0000256" key="1">
    <source>
        <dbReference type="ARBA" id="ARBA00004123"/>
    </source>
</evidence>
<accession>A0A212DDY3</accession>
<evidence type="ECO:0000256" key="4">
    <source>
        <dbReference type="ARBA" id="ARBA00023163"/>
    </source>
</evidence>
<gene>
    <name evidence="8" type="ORF">Celaphus_00004119</name>
</gene>
<feature type="compositionally biased region" description="Polar residues" evidence="6">
    <location>
        <begin position="10"/>
        <end position="25"/>
    </location>
</feature>
<feature type="region of interest" description="Disordered" evidence="6">
    <location>
        <begin position="96"/>
        <end position="126"/>
    </location>
</feature>
<keyword evidence="5" id="KW-0539">Nucleus</keyword>
<dbReference type="Gene3D" id="3.40.5.120">
    <property type="match status" value="2"/>
</dbReference>
<evidence type="ECO:0000256" key="3">
    <source>
        <dbReference type="ARBA" id="ARBA00023015"/>
    </source>
</evidence>
<feature type="domain" description="BRK" evidence="7">
    <location>
        <begin position="288"/>
        <end position="313"/>
    </location>
</feature>
<comment type="subcellular location">
    <subcellularLocation>
        <location evidence="1">Nucleus</location>
    </subcellularLocation>
</comment>
<dbReference type="AlphaFoldDB" id="A0A212DDY3"/>
<dbReference type="Proteomes" id="UP000242450">
    <property type="component" value="Chromosome 4"/>
</dbReference>
<evidence type="ECO:0000256" key="6">
    <source>
        <dbReference type="SAM" id="MobiDB-lite"/>
    </source>
</evidence>
<dbReference type="SMART" id="SM00592">
    <property type="entry name" value="BRK"/>
    <property type="match status" value="2"/>
</dbReference>
<evidence type="ECO:0000313" key="9">
    <source>
        <dbReference type="Proteomes" id="UP000242450"/>
    </source>
</evidence>
<dbReference type="InterPro" id="IPR006576">
    <property type="entry name" value="BRK_domain"/>
</dbReference>
<dbReference type="InterPro" id="IPR051493">
    <property type="entry name" value="CHD"/>
</dbReference>
<feature type="compositionally biased region" description="Basic and acidic residues" evidence="6">
    <location>
        <begin position="448"/>
        <end position="465"/>
    </location>
</feature>
<dbReference type="FunFam" id="3.40.5.120:FF:000003">
    <property type="entry name" value="chromodomain-helicase-DNA-binding protein 9 isoform X1"/>
    <property type="match status" value="1"/>
</dbReference>
<organism evidence="8 9">
    <name type="scientific">Cervus elaphus hippelaphus</name>
    <name type="common">European red deer</name>
    <dbReference type="NCBI Taxonomy" id="46360"/>
    <lineage>
        <taxon>Eukaryota</taxon>
        <taxon>Metazoa</taxon>
        <taxon>Chordata</taxon>
        <taxon>Craniata</taxon>
        <taxon>Vertebrata</taxon>
        <taxon>Euteleostomi</taxon>
        <taxon>Mammalia</taxon>
        <taxon>Eutheria</taxon>
        <taxon>Laurasiatheria</taxon>
        <taxon>Artiodactyla</taxon>
        <taxon>Ruminantia</taxon>
        <taxon>Pecora</taxon>
        <taxon>Cervidae</taxon>
        <taxon>Cervinae</taxon>
        <taxon>Cervus</taxon>
    </lineage>
</organism>
<comment type="caution">
    <text evidence="8">The sequence shown here is derived from an EMBL/GenBank/DDBJ whole genome shotgun (WGS) entry which is preliminary data.</text>
</comment>
<sequence length="505" mass="53998">MKAYDEESVASLSTTQDETQDSFQMNNGTAESAYILQGGYMLAASYWPKDRVMINRLDSICQTVLKGKWPSARRSYDANAMASFYTTKLLDSSGAATEYSEPSAPPPAGAAVKDEHDQSAQMSKEGGLKLTFQKQGLTQRRPPDSEDCAPGQQQYLTRLRDLQGTPIQSTLGANGVLLDNQPVVKKRRGRRKNVEGVDILFFNRNKPPNHVALGLTTSQISTGINPALSYTQPQGIPDTETPVPVINLKDGTRLAGDDAPKRKDLEKWLKEHPGYVEDLGAFIPVGGAFAPPLKDLCRFLKENAEYGVAPEWGDVVKQSGFLPESMYERILTGPVVREEVSRRGRRPKSGIAKATAAAAAATATSISGNPLLANGLLPGSPAASSAAALSTAAAASPLALNPLLLSNILYPGMLLTPGLNLHIPTLSQSNSFDVQKNKNSDLGSSKSVEVKEEDSRVRDQEDKGGTEPSPLHENSTDEGSEKADASSGSDSTSSSSEDSDSSNED</sequence>
<dbReference type="EMBL" id="MKHE01000004">
    <property type="protein sequence ID" value="OWK16392.1"/>
    <property type="molecule type" value="Genomic_DNA"/>
</dbReference>